<keyword evidence="7 8" id="KW-0472">Membrane</keyword>
<sequence length="504" mass="55658">MTSSRSLISDADFGRPAVAGAAGGHRDELGAATWWWLVVAGSLGLGLLSLWLRPLLPVDETRYLTVAWEMWERGSFLLPSLNGELYEHKPPLLFWLIHAGWAVAGVGETWPRLIGPLCTLASAWLLSRLGARLWPQSPQVGRLGGLLFLGSVFVAFYGTALMFDLPLLVFVCLGWLALHDAGTHGRWRDWLGYGLAFAAAMLTKGPVAMVYLLPPLLAWRLWARLPFGSRAAWRVTVALAIAIALPLAWLLLADRQSQGELLRRVLFEQTLGRVQGDLGHPRPLYWYLPFLPLMALPWTLWPRAWRALGGLWRQRDDRGLRLVATTVVTGFVLLSAVGGKQVHYLLPLLALGLLALARGLHGAVAPRQLLRRAQSGLAAIALVMVAGFALLAPRYDLAAAGRHVGDEQRAGRETVYVGNYQGEFGYYGRLHAPVRELTPAQARDWVRTSPDGLVIARRKRLVLHGAPQPEYRQRYKTDELLMFRAGDLVASGSSFREPGRDSGP</sequence>
<dbReference type="GO" id="GO:0005886">
    <property type="term" value="C:plasma membrane"/>
    <property type="evidence" value="ECO:0007669"/>
    <property type="project" value="UniProtKB-SubCell"/>
</dbReference>
<dbReference type="PANTHER" id="PTHR33908:SF3">
    <property type="entry name" value="UNDECAPRENYL PHOSPHATE-ALPHA-4-AMINO-4-DEOXY-L-ARABINOSE ARABINOSYL TRANSFERASE"/>
    <property type="match status" value="1"/>
</dbReference>
<dbReference type="InterPro" id="IPR050297">
    <property type="entry name" value="LipidA_mod_glycosyltrf_83"/>
</dbReference>
<name>A0A5C4RXH1_9GAMM</name>
<accession>A0A5C4RXH1</accession>
<dbReference type="GO" id="GO:0010041">
    <property type="term" value="P:response to iron(III) ion"/>
    <property type="evidence" value="ECO:0007669"/>
    <property type="project" value="TreeGrafter"/>
</dbReference>
<keyword evidence="4" id="KW-0808">Transferase</keyword>
<keyword evidence="2" id="KW-1003">Cell membrane</keyword>
<dbReference type="AlphaFoldDB" id="A0A5C4RXH1"/>
<protein>
    <recommendedName>
        <fullName evidence="9">Glycosyltransferase RgtA/B/C/D-like domain-containing protein</fullName>
    </recommendedName>
</protein>
<keyword evidence="5 8" id="KW-0812">Transmembrane</keyword>
<evidence type="ECO:0000313" key="10">
    <source>
        <dbReference type="EMBL" id="TNJ35724.1"/>
    </source>
</evidence>
<dbReference type="EMBL" id="SMDR01000001">
    <property type="protein sequence ID" value="TNJ35724.1"/>
    <property type="molecule type" value="Genomic_DNA"/>
</dbReference>
<dbReference type="Pfam" id="PF13231">
    <property type="entry name" value="PMT_2"/>
    <property type="match status" value="1"/>
</dbReference>
<evidence type="ECO:0000256" key="7">
    <source>
        <dbReference type="ARBA" id="ARBA00023136"/>
    </source>
</evidence>
<dbReference type="GO" id="GO:0016763">
    <property type="term" value="F:pentosyltransferase activity"/>
    <property type="evidence" value="ECO:0007669"/>
    <property type="project" value="TreeGrafter"/>
</dbReference>
<evidence type="ECO:0000256" key="3">
    <source>
        <dbReference type="ARBA" id="ARBA00022676"/>
    </source>
</evidence>
<evidence type="ECO:0000313" key="11">
    <source>
        <dbReference type="Proteomes" id="UP000305760"/>
    </source>
</evidence>
<evidence type="ECO:0000256" key="4">
    <source>
        <dbReference type="ARBA" id="ARBA00022679"/>
    </source>
</evidence>
<proteinExistence type="predicted"/>
<keyword evidence="6 8" id="KW-1133">Transmembrane helix</keyword>
<feature type="domain" description="Glycosyltransferase RgtA/B/C/D-like" evidence="9">
    <location>
        <begin position="88"/>
        <end position="247"/>
    </location>
</feature>
<evidence type="ECO:0000256" key="6">
    <source>
        <dbReference type="ARBA" id="ARBA00022989"/>
    </source>
</evidence>
<dbReference type="PANTHER" id="PTHR33908">
    <property type="entry name" value="MANNOSYLTRANSFERASE YKCB-RELATED"/>
    <property type="match status" value="1"/>
</dbReference>
<dbReference type="GO" id="GO:0009103">
    <property type="term" value="P:lipopolysaccharide biosynthetic process"/>
    <property type="evidence" value="ECO:0007669"/>
    <property type="project" value="TreeGrafter"/>
</dbReference>
<feature type="transmembrane region" description="Helical" evidence="8">
    <location>
        <begin position="322"/>
        <end position="338"/>
    </location>
</feature>
<dbReference type="OrthoDB" id="9775035at2"/>
<feature type="transmembrane region" description="Helical" evidence="8">
    <location>
        <begin position="146"/>
        <end position="178"/>
    </location>
</feature>
<feature type="transmembrane region" description="Helical" evidence="8">
    <location>
        <begin position="34"/>
        <end position="52"/>
    </location>
</feature>
<gene>
    <name evidence="10" type="ORF">E1B00_08260</name>
</gene>
<evidence type="ECO:0000256" key="1">
    <source>
        <dbReference type="ARBA" id="ARBA00004651"/>
    </source>
</evidence>
<reference evidence="10 11" key="1">
    <citation type="submission" date="2019-03" db="EMBL/GenBank/DDBJ databases">
        <title>Arenimonas daejeonensis sp. nov., isolated from compost.</title>
        <authorList>
            <person name="Jeon C.O."/>
        </authorList>
    </citation>
    <scope>NUCLEOTIDE SEQUENCE [LARGE SCALE GENOMIC DNA]</scope>
    <source>
        <strain evidence="10 11">R29</strain>
    </source>
</reference>
<keyword evidence="3" id="KW-0328">Glycosyltransferase</keyword>
<dbReference type="RefSeq" id="WP_139447462.1">
    <property type="nucleotide sequence ID" value="NZ_SMDR01000001.1"/>
</dbReference>
<evidence type="ECO:0000259" key="9">
    <source>
        <dbReference type="Pfam" id="PF13231"/>
    </source>
</evidence>
<evidence type="ECO:0000256" key="2">
    <source>
        <dbReference type="ARBA" id="ARBA00022475"/>
    </source>
</evidence>
<keyword evidence="11" id="KW-1185">Reference proteome</keyword>
<dbReference type="Proteomes" id="UP000305760">
    <property type="component" value="Unassembled WGS sequence"/>
</dbReference>
<dbReference type="InterPro" id="IPR038731">
    <property type="entry name" value="RgtA/B/C-like"/>
</dbReference>
<organism evidence="10 11">
    <name type="scientific">Arenimonas terrae</name>
    <dbReference type="NCBI Taxonomy" id="2546226"/>
    <lineage>
        <taxon>Bacteria</taxon>
        <taxon>Pseudomonadati</taxon>
        <taxon>Pseudomonadota</taxon>
        <taxon>Gammaproteobacteria</taxon>
        <taxon>Lysobacterales</taxon>
        <taxon>Lysobacteraceae</taxon>
        <taxon>Arenimonas</taxon>
    </lineage>
</organism>
<evidence type="ECO:0000256" key="8">
    <source>
        <dbReference type="SAM" id="Phobius"/>
    </source>
</evidence>
<comment type="subcellular location">
    <subcellularLocation>
        <location evidence="1">Cell membrane</location>
        <topology evidence="1">Multi-pass membrane protein</topology>
    </subcellularLocation>
</comment>
<comment type="caution">
    <text evidence="10">The sequence shown here is derived from an EMBL/GenBank/DDBJ whole genome shotgun (WGS) entry which is preliminary data.</text>
</comment>
<feature type="transmembrane region" description="Helical" evidence="8">
    <location>
        <begin position="344"/>
        <end position="364"/>
    </location>
</feature>
<feature type="transmembrane region" description="Helical" evidence="8">
    <location>
        <begin position="231"/>
        <end position="252"/>
    </location>
</feature>
<evidence type="ECO:0000256" key="5">
    <source>
        <dbReference type="ARBA" id="ARBA00022692"/>
    </source>
</evidence>
<feature type="transmembrane region" description="Helical" evidence="8">
    <location>
        <begin position="376"/>
        <end position="395"/>
    </location>
</feature>
<feature type="transmembrane region" description="Helical" evidence="8">
    <location>
        <begin position="284"/>
        <end position="301"/>
    </location>
</feature>
<feature type="transmembrane region" description="Helical" evidence="8">
    <location>
        <begin position="190"/>
        <end position="219"/>
    </location>
</feature>